<dbReference type="InterPro" id="IPR033888">
    <property type="entry name" value="DHOD_1B"/>
</dbReference>
<feature type="binding site" evidence="12">
    <location>
        <begin position="246"/>
        <end position="247"/>
    </location>
    <ligand>
        <name>FMN</name>
        <dbReference type="ChEBI" id="CHEBI:58210"/>
    </ligand>
</feature>
<keyword evidence="6 12" id="KW-0285">Flavoprotein</keyword>
<feature type="binding site" evidence="12">
    <location>
        <begin position="49"/>
        <end position="50"/>
    </location>
    <ligand>
        <name>FMN</name>
        <dbReference type="ChEBI" id="CHEBI:58210"/>
    </ligand>
</feature>
<evidence type="ECO:0000256" key="6">
    <source>
        <dbReference type="ARBA" id="ARBA00022630"/>
    </source>
</evidence>
<evidence type="ECO:0000256" key="10">
    <source>
        <dbReference type="ARBA" id="ARBA00023027"/>
    </source>
</evidence>
<proteinExistence type="inferred from homology"/>
<feature type="binding site" evidence="12">
    <location>
        <begin position="268"/>
        <end position="269"/>
    </location>
    <ligand>
        <name>FMN</name>
        <dbReference type="ChEBI" id="CHEBI:58210"/>
    </ligand>
</feature>
<dbReference type="Gene3D" id="3.20.20.70">
    <property type="entry name" value="Aldolase class I"/>
    <property type="match status" value="1"/>
</dbReference>
<feature type="binding site" evidence="12">
    <location>
        <position position="168"/>
    </location>
    <ligand>
        <name>FMN</name>
        <dbReference type="ChEBI" id="CHEBI:58210"/>
    </ligand>
</feature>
<accession>E6U5E3</accession>
<dbReference type="InterPro" id="IPR050074">
    <property type="entry name" value="DHO_dehydrogenase"/>
</dbReference>
<comment type="similarity">
    <text evidence="4 12">Belongs to the dihydroorotate dehydrogenase family. Type 1 subfamily.</text>
</comment>
<dbReference type="Pfam" id="PF01180">
    <property type="entry name" value="DHO_dh"/>
    <property type="match status" value="1"/>
</dbReference>
<evidence type="ECO:0000256" key="1">
    <source>
        <dbReference type="ARBA" id="ARBA00003616"/>
    </source>
</evidence>
<feature type="active site" description="Nucleophile" evidence="12">
    <location>
        <position position="133"/>
    </location>
</feature>
<dbReference type="Proteomes" id="UP000001551">
    <property type="component" value="Chromosome"/>
</dbReference>
<dbReference type="PANTHER" id="PTHR48109">
    <property type="entry name" value="DIHYDROOROTATE DEHYDROGENASE (QUINONE), MITOCHONDRIAL-RELATED"/>
    <property type="match status" value="1"/>
</dbReference>
<feature type="binding site" evidence="12">
    <location>
        <position position="130"/>
    </location>
    <ligand>
        <name>substrate</name>
    </ligand>
</feature>
<dbReference type="GO" id="GO:0005737">
    <property type="term" value="C:cytoplasm"/>
    <property type="evidence" value="ECO:0007669"/>
    <property type="project" value="UniProtKB-SubCell"/>
</dbReference>
<keyword evidence="15" id="KW-1185">Reference proteome</keyword>
<organism evidence="14 15">
    <name type="scientific">Ethanoligenens harbinense (strain DSM 18485 / JCM 12961 / CGMCC 1.5033 / YUAN-3)</name>
    <dbReference type="NCBI Taxonomy" id="663278"/>
    <lineage>
        <taxon>Bacteria</taxon>
        <taxon>Bacillati</taxon>
        <taxon>Bacillota</taxon>
        <taxon>Clostridia</taxon>
        <taxon>Eubacteriales</taxon>
        <taxon>Oscillospiraceae</taxon>
        <taxon>Ethanoligenens</taxon>
    </lineage>
</organism>
<keyword evidence="8 12" id="KW-0665">Pyrimidine biosynthesis</keyword>
<dbReference type="InterPro" id="IPR049622">
    <property type="entry name" value="Dihydroorotate_DH_I"/>
</dbReference>
<evidence type="ECO:0000313" key="15">
    <source>
        <dbReference type="Proteomes" id="UP000001551"/>
    </source>
</evidence>
<dbReference type="InterPro" id="IPR013785">
    <property type="entry name" value="Aldolase_TIM"/>
</dbReference>
<evidence type="ECO:0000256" key="9">
    <source>
        <dbReference type="ARBA" id="ARBA00023002"/>
    </source>
</evidence>
<feature type="binding site" evidence="12">
    <location>
        <begin position="195"/>
        <end position="196"/>
    </location>
    <ligand>
        <name>substrate</name>
    </ligand>
</feature>
<dbReference type="InterPro" id="IPR005720">
    <property type="entry name" value="Dihydroorotate_DH_cat"/>
</dbReference>
<comment type="catalytic activity">
    <reaction evidence="11">
        <text>(S)-dihydroorotate + NAD(+) = orotate + NADH + H(+)</text>
        <dbReference type="Rhea" id="RHEA:13513"/>
        <dbReference type="ChEBI" id="CHEBI:15378"/>
        <dbReference type="ChEBI" id="CHEBI:30839"/>
        <dbReference type="ChEBI" id="CHEBI:30864"/>
        <dbReference type="ChEBI" id="CHEBI:57540"/>
        <dbReference type="ChEBI" id="CHEBI:57945"/>
        <dbReference type="EC" id="1.3.1.14"/>
    </reaction>
</comment>
<dbReference type="eggNOG" id="COG0167">
    <property type="taxonomic scope" value="Bacteria"/>
</dbReference>
<comment type="catalytic activity">
    <reaction evidence="12">
        <text>(S)-dihydroorotate + A = orotate + AH2</text>
        <dbReference type="Rhea" id="RHEA:18073"/>
        <dbReference type="ChEBI" id="CHEBI:13193"/>
        <dbReference type="ChEBI" id="CHEBI:17499"/>
        <dbReference type="ChEBI" id="CHEBI:30839"/>
        <dbReference type="ChEBI" id="CHEBI:30864"/>
    </reaction>
</comment>
<dbReference type="NCBIfam" id="TIGR01037">
    <property type="entry name" value="pyrD_sub1_fam"/>
    <property type="match status" value="1"/>
</dbReference>
<dbReference type="GO" id="GO:0004589">
    <property type="term" value="F:dihydroorotate dehydrogenase (NAD+) activity"/>
    <property type="evidence" value="ECO:0007669"/>
    <property type="project" value="UniProtKB-EC"/>
</dbReference>
<evidence type="ECO:0000256" key="3">
    <source>
        <dbReference type="ARBA" id="ARBA00004715"/>
    </source>
</evidence>
<sequence>MDKQSSALAVTVAGVTFRNPVIAASGTFGFGREYAKVFDLSGLGGIALKGMTLKSRSGNPSPRVAETPSGMLNCIGLQNPGVEYFLKNELPFLQKQGTRLISNIAGDAPEDYAALAARLDGEPVDMLELNISCPNVKTGGMAFGVTCEGAAEVTRAVRAATKKPLCVKLSPNVTDIASIAQAVEDAGADALSLINTLLGMRIDIRTRRPILSNNVGGLSGPAVFPVALRCVWQVAKAVRIPVIGMGGIATWEDAVQMFLAGASAVQVGTATFTDPYAMLAIRDGLADYLETEHIAHISELTGQIRPN</sequence>
<evidence type="ECO:0000256" key="5">
    <source>
        <dbReference type="ARBA" id="ARBA00022490"/>
    </source>
</evidence>
<evidence type="ECO:0000256" key="7">
    <source>
        <dbReference type="ARBA" id="ARBA00022643"/>
    </source>
</evidence>
<dbReference type="UniPathway" id="UPA00070"/>
<dbReference type="SUPFAM" id="SSF51395">
    <property type="entry name" value="FMN-linked oxidoreductases"/>
    <property type="match status" value="1"/>
</dbReference>
<evidence type="ECO:0000256" key="8">
    <source>
        <dbReference type="ARBA" id="ARBA00022975"/>
    </source>
</evidence>
<dbReference type="EMBL" id="CP002400">
    <property type="protein sequence ID" value="ADU25610.1"/>
    <property type="molecule type" value="Genomic_DNA"/>
</dbReference>
<comment type="cofactor">
    <cofactor evidence="12">
        <name>FMN</name>
        <dbReference type="ChEBI" id="CHEBI:58210"/>
    </cofactor>
    <text evidence="12">Binds 1 FMN per subunit.</text>
</comment>
<feature type="binding site" evidence="12">
    <location>
        <position position="103"/>
    </location>
    <ligand>
        <name>FMN</name>
        <dbReference type="ChEBI" id="CHEBI:58210"/>
    </ligand>
</feature>
<comment type="function">
    <text evidence="1">Catalyzes the conversion of dihydroorotate to orotate with NAD(+) as electron acceptor.</text>
</comment>
<feature type="binding site" evidence="12">
    <location>
        <position position="130"/>
    </location>
    <ligand>
        <name>FMN</name>
        <dbReference type="ChEBI" id="CHEBI:58210"/>
    </ligand>
</feature>
<dbReference type="KEGG" id="eha:Ethha_0019"/>
<keyword evidence="9 12" id="KW-0560">Oxidoreductase</keyword>
<dbReference type="InterPro" id="IPR001295">
    <property type="entry name" value="Dihydroorotate_DH_CS"/>
</dbReference>
<dbReference type="PANTHER" id="PTHR48109:SF1">
    <property type="entry name" value="DIHYDROOROTATE DEHYDROGENASE (FUMARATE)"/>
    <property type="match status" value="1"/>
</dbReference>
<evidence type="ECO:0000313" key="14">
    <source>
        <dbReference type="EMBL" id="ADU25610.1"/>
    </source>
</evidence>
<protein>
    <recommendedName>
        <fullName evidence="12">Dihydroorotate dehydrogenase</fullName>
        <shortName evidence="12">DHOD</shortName>
        <shortName evidence="12">DHODase</shortName>
        <shortName evidence="12">DHOdehase</shortName>
        <ecNumber evidence="12">1.3.-.-</ecNumber>
    </recommendedName>
</protein>
<keyword evidence="5 12" id="KW-0963">Cytoplasm</keyword>
<dbReference type="HOGENOM" id="CLU_042042_0_0_9"/>
<reference evidence="14 15" key="1">
    <citation type="submission" date="2010-12" db="EMBL/GenBank/DDBJ databases">
        <title>Complete sequence of Ethanoligenens harbinense YUAN-3.</title>
        <authorList>
            <person name="Lucas S."/>
            <person name="Copeland A."/>
            <person name="Lapidus A."/>
            <person name="Cheng J.-F."/>
            <person name="Bruce D."/>
            <person name="Goodwin L."/>
            <person name="Pitluck S."/>
            <person name="Chertkov O."/>
            <person name="Misra M."/>
            <person name="Detter J.C."/>
            <person name="Han C."/>
            <person name="Tapia R."/>
            <person name="Land M."/>
            <person name="Hauser L."/>
            <person name="Jeffries C."/>
            <person name="Kyrpides N."/>
            <person name="Ivanova N."/>
            <person name="Mikhailova N."/>
            <person name="Wang A."/>
            <person name="Mouttaki H."/>
            <person name="He Z."/>
            <person name="Zhou J."/>
            <person name="Hemme C.L."/>
            <person name="Woyke T."/>
        </authorList>
    </citation>
    <scope>NUCLEOTIDE SEQUENCE [LARGE SCALE GENOMIC DNA]</scope>
    <source>
        <strain evidence="15">DSM 18485 / JCM 12961 / CGMCC 1.5033 / YUAN-3</strain>
    </source>
</reference>
<feature type="binding site" evidence="12">
    <location>
        <begin position="73"/>
        <end position="77"/>
    </location>
    <ligand>
        <name>substrate</name>
    </ligand>
</feature>
<dbReference type="InterPro" id="IPR012135">
    <property type="entry name" value="Dihydroorotate_DH_1_2"/>
</dbReference>
<dbReference type="EC" id="1.3.-.-" evidence="12"/>
<feature type="binding site" evidence="12">
    <location>
        <position position="25"/>
    </location>
    <ligand>
        <name>FMN</name>
        <dbReference type="ChEBI" id="CHEBI:58210"/>
    </ligand>
</feature>
<dbReference type="AlphaFoldDB" id="E6U5E3"/>
<dbReference type="PIRSF" id="PIRSF000164">
    <property type="entry name" value="DHO_oxidase"/>
    <property type="match status" value="1"/>
</dbReference>
<comment type="subcellular location">
    <subcellularLocation>
        <location evidence="2 12">Cytoplasm</location>
    </subcellularLocation>
</comment>
<feature type="domain" description="Dihydroorotate dehydrogenase catalytic" evidence="13">
    <location>
        <begin position="8"/>
        <end position="289"/>
    </location>
</feature>
<evidence type="ECO:0000256" key="11">
    <source>
        <dbReference type="ARBA" id="ARBA00048996"/>
    </source>
</evidence>
<evidence type="ECO:0000259" key="13">
    <source>
        <dbReference type="Pfam" id="PF01180"/>
    </source>
</evidence>
<dbReference type="FunFam" id="3.20.20.70:FF:000027">
    <property type="entry name" value="Dihydropyrimidine dehydrogenase [NADP(+)]"/>
    <property type="match status" value="1"/>
</dbReference>
<comment type="pathway">
    <text evidence="3">Pyrimidine metabolism; UMP biosynthesis via de novo pathway; orotate from (S)-dihydroorotate (NAD(+) route): step 1/1.</text>
</comment>
<feature type="binding site" evidence="12">
    <location>
        <position position="194"/>
    </location>
    <ligand>
        <name>FMN</name>
        <dbReference type="ChEBI" id="CHEBI:58210"/>
    </ligand>
</feature>
<dbReference type="NCBIfam" id="NF005574">
    <property type="entry name" value="PRK07259.1"/>
    <property type="match status" value="1"/>
</dbReference>
<keyword evidence="10" id="KW-0520">NAD</keyword>
<evidence type="ECO:0000256" key="12">
    <source>
        <dbReference type="HAMAP-Rule" id="MF_00224"/>
    </source>
</evidence>
<dbReference type="PROSITE" id="PS00912">
    <property type="entry name" value="DHODEHASE_2"/>
    <property type="match status" value="1"/>
</dbReference>
<dbReference type="InterPro" id="IPR024920">
    <property type="entry name" value="Dihydroorotate_DH_1"/>
</dbReference>
<evidence type="ECO:0000256" key="4">
    <source>
        <dbReference type="ARBA" id="ARBA00008008"/>
    </source>
</evidence>
<evidence type="ECO:0000256" key="2">
    <source>
        <dbReference type="ARBA" id="ARBA00004496"/>
    </source>
</evidence>
<keyword evidence="7 12" id="KW-0288">FMN</keyword>
<feature type="binding site" evidence="12">
    <location>
        <position position="49"/>
    </location>
    <ligand>
        <name>substrate</name>
    </ligand>
</feature>
<dbReference type="CDD" id="cd04740">
    <property type="entry name" value="DHOD_1B_like"/>
    <property type="match status" value="1"/>
</dbReference>
<dbReference type="GO" id="GO:0044205">
    <property type="term" value="P:'de novo' UMP biosynthetic process"/>
    <property type="evidence" value="ECO:0007669"/>
    <property type="project" value="UniProtKB-UniRule"/>
</dbReference>
<name>E6U5E3_ETHHY</name>
<gene>
    <name evidence="12" type="primary">pyrD</name>
    <name evidence="14" type="ordered locus">Ethha_0019</name>
</gene>
<dbReference type="HAMAP" id="MF_00224">
    <property type="entry name" value="DHO_dh_type1"/>
    <property type="match status" value="1"/>
</dbReference>
<dbReference type="STRING" id="663278.Ethha_0019"/>
<dbReference type="GO" id="GO:0006207">
    <property type="term" value="P:'de novo' pyrimidine nucleobase biosynthetic process"/>
    <property type="evidence" value="ECO:0007669"/>
    <property type="project" value="InterPro"/>
</dbReference>
<feature type="binding site" evidence="12">
    <location>
        <position position="220"/>
    </location>
    <ligand>
        <name>FMN</name>
        <dbReference type="ChEBI" id="CHEBI:58210"/>
    </ligand>
</feature>